<evidence type="ECO:0000256" key="1">
    <source>
        <dbReference type="SAM" id="MobiDB-lite"/>
    </source>
</evidence>
<accession>A0ABR4Q1I1</accession>
<reference evidence="2 3" key="1">
    <citation type="journal article" date="2022" name="Front. Cell. Infect. Microbiol.">
        <title>The Genomes of Two Strains of Taenia crassiceps the Animal Model for the Study of Human Cysticercosis.</title>
        <authorList>
            <person name="Bobes R.J."/>
            <person name="Estrada K."/>
            <person name="Rios-Valencia D.G."/>
            <person name="Calderon-Gallegos A."/>
            <person name="de la Torre P."/>
            <person name="Carrero J.C."/>
            <person name="Sanchez-Flores A."/>
            <person name="Laclette J.P."/>
        </authorList>
    </citation>
    <scope>NUCLEOTIDE SEQUENCE [LARGE SCALE GENOMIC DNA]</scope>
    <source>
        <strain evidence="2">WFUcys</strain>
    </source>
</reference>
<protein>
    <submittedName>
        <fullName evidence="2">Uncharacterized protein</fullName>
    </submittedName>
</protein>
<dbReference type="EMBL" id="JAKROA010000017">
    <property type="protein sequence ID" value="KAL5103484.1"/>
    <property type="molecule type" value="Genomic_DNA"/>
</dbReference>
<gene>
    <name evidence="2" type="ORF">TcWFU_001909</name>
</gene>
<proteinExistence type="predicted"/>
<feature type="region of interest" description="Disordered" evidence="1">
    <location>
        <begin position="227"/>
        <end position="258"/>
    </location>
</feature>
<sequence>MPKEISGKVAVVRRFTMDLALRKVVRQLSHLPIGHIFYFVVLDFDVSVVSETTRSQIEYERTLDELSERQVNVLEAVGHDVNDKLSLDLKRTGIYFADELSSLPDAEHRASRDGISNQIPLSQRPVRWCITELPSGSKAFFTEEMMQERLLEEQQDQEQLLSEQTQHEQMQPSRCRRDAPQQKLLGQKVIPELPVSVFQSPGEQRPRFTHTHRGCRQLRYLQVPPEQSCLHHPQSPQKPRQTIGEDKMELKTPSTWHA</sequence>
<name>A0ABR4Q1I1_9CEST</name>
<evidence type="ECO:0000313" key="3">
    <source>
        <dbReference type="Proteomes" id="UP001651158"/>
    </source>
</evidence>
<organism evidence="2 3">
    <name type="scientific">Taenia crassiceps</name>
    <dbReference type="NCBI Taxonomy" id="6207"/>
    <lineage>
        <taxon>Eukaryota</taxon>
        <taxon>Metazoa</taxon>
        <taxon>Spiralia</taxon>
        <taxon>Lophotrochozoa</taxon>
        <taxon>Platyhelminthes</taxon>
        <taxon>Cestoda</taxon>
        <taxon>Eucestoda</taxon>
        <taxon>Cyclophyllidea</taxon>
        <taxon>Taeniidae</taxon>
        <taxon>Taenia</taxon>
    </lineage>
</organism>
<dbReference type="Proteomes" id="UP001651158">
    <property type="component" value="Unassembled WGS sequence"/>
</dbReference>
<comment type="caution">
    <text evidence="2">The sequence shown here is derived from an EMBL/GenBank/DDBJ whole genome shotgun (WGS) entry which is preliminary data.</text>
</comment>
<keyword evidence="3" id="KW-1185">Reference proteome</keyword>
<evidence type="ECO:0000313" key="2">
    <source>
        <dbReference type="EMBL" id="KAL5103484.1"/>
    </source>
</evidence>